<feature type="compositionally biased region" description="Basic and acidic residues" evidence="1">
    <location>
        <begin position="25"/>
        <end position="35"/>
    </location>
</feature>
<name>A0A644VYK1_9ZZZZ</name>
<feature type="compositionally biased region" description="Basic and acidic residues" evidence="1">
    <location>
        <begin position="1"/>
        <end position="17"/>
    </location>
</feature>
<evidence type="ECO:0000256" key="1">
    <source>
        <dbReference type="SAM" id="MobiDB-lite"/>
    </source>
</evidence>
<gene>
    <name evidence="2" type="ORF">SDC9_42746</name>
</gene>
<sequence>MGKGGRDGDVGRGHDKVGAGSIRRVNRDHFGGDRRPFGKFIPARGGCCDINANAGKGTCRAGPRSPTRSGSDSDAVGPRGLGGYGKILRDTADGAGPAAVSVFHNAVEGFDRGAADPCGDNRIVLVGRDGEYRGRAVAHIAGGRPAVVVRADLPGDCGIFRLLDAHRPFAFHPESDLHRSIAGERRDLIDGVHIRRPQFGLQGFPVDDPVVDHVARAGRRRKYDVGSAAGLFAAGQRIRSVHDGGDAPVGPGGEIDGVIDLGHKIQIHRYVGINIAQRPGFYRRLIPDAVDGPVAHHEFSFRACGKHQSVALIDRELRGITADCDRSAAVQGIAEAAVAVLGDRYGIGVVGREDRLHVQVRSQRRAGVYVGFCQRVRIDVFAVDDPFFKYRAVGGRRGKRKF</sequence>
<proteinExistence type="predicted"/>
<accession>A0A644VYK1</accession>
<protein>
    <submittedName>
        <fullName evidence="2">Uncharacterized protein</fullName>
    </submittedName>
</protein>
<comment type="caution">
    <text evidence="2">The sequence shown here is derived from an EMBL/GenBank/DDBJ whole genome shotgun (WGS) entry which is preliminary data.</text>
</comment>
<organism evidence="2">
    <name type="scientific">bioreactor metagenome</name>
    <dbReference type="NCBI Taxonomy" id="1076179"/>
    <lineage>
        <taxon>unclassified sequences</taxon>
        <taxon>metagenomes</taxon>
        <taxon>ecological metagenomes</taxon>
    </lineage>
</organism>
<dbReference type="AlphaFoldDB" id="A0A644VYK1"/>
<feature type="region of interest" description="Disordered" evidence="1">
    <location>
        <begin position="1"/>
        <end position="35"/>
    </location>
</feature>
<reference evidence="2" key="1">
    <citation type="submission" date="2019-08" db="EMBL/GenBank/DDBJ databases">
        <authorList>
            <person name="Kucharzyk K."/>
            <person name="Murdoch R.W."/>
            <person name="Higgins S."/>
            <person name="Loffler F."/>
        </authorList>
    </citation>
    <scope>NUCLEOTIDE SEQUENCE</scope>
</reference>
<feature type="region of interest" description="Disordered" evidence="1">
    <location>
        <begin position="58"/>
        <end position="78"/>
    </location>
</feature>
<evidence type="ECO:0000313" key="2">
    <source>
        <dbReference type="EMBL" id="MPL96564.1"/>
    </source>
</evidence>
<dbReference type="EMBL" id="VSSQ01000514">
    <property type="protein sequence ID" value="MPL96564.1"/>
    <property type="molecule type" value="Genomic_DNA"/>
</dbReference>